<dbReference type="Gene3D" id="3.90.1750.20">
    <property type="entry name" value="Putative Large Serine Recombinase, Chain B, Domain 2"/>
    <property type="match status" value="1"/>
</dbReference>
<organism evidence="4 5">
    <name type="scientific">Catellatospora coxensis</name>
    <dbReference type="NCBI Taxonomy" id="310354"/>
    <lineage>
        <taxon>Bacteria</taxon>
        <taxon>Bacillati</taxon>
        <taxon>Actinomycetota</taxon>
        <taxon>Actinomycetes</taxon>
        <taxon>Micromonosporales</taxon>
        <taxon>Micromonosporaceae</taxon>
        <taxon>Catellatospora</taxon>
    </lineage>
</organism>
<dbReference type="InterPro" id="IPR036162">
    <property type="entry name" value="Resolvase-like_N_sf"/>
</dbReference>
<evidence type="ECO:0000259" key="3">
    <source>
        <dbReference type="PROSITE" id="PS51737"/>
    </source>
</evidence>
<dbReference type="SUPFAM" id="SSF53041">
    <property type="entry name" value="Resolvase-like"/>
    <property type="match status" value="1"/>
</dbReference>
<dbReference type="InterPro" id="IPR025827">
    <property type="entry name" value="Zn_ribbon_recom_dom"/>
</dbReference>
<feature type="compositionally biased region" description="Basic and acidic residues" evidence="2">
    <location>
        <begin position="621"/>
        <end position="633"/>
    </location>
</feature>
<dbReference type="SMART" id="SM00857">
    <property type="entry name" value="Resolvase"/>
    <property type="match status" value="1"/>
</dbReference>
<dbReference type="InterPro" id="IPR050639">
    <property type="entry name" value="SSR_resolvase"/>
</dbReference>
<dbReference type="Pfam" id="PF13408">
    <property type="entry name" value="Zn_ribbon_recom"/>
    <property type="match status" value="1"/>
</dbReference>
<dbReference type="GO" id="GO:0000150">
    <property type="term" value="F:DNA strand exchange activity"/>
    <property type="evidence" value="ECO:0007669"/>
    <property type="project" value="InterPro"/>
</dbReference>
<dbReference type="PANTHER" id="PTHR30461">
    <property type="entry name" value="DNA-INVERTASE FROM LAMBDOID PROPHAGE"/>
    <property type="match status" value="1"/>
</dbReference>
<proteinExistence type="predicted"/>
<dbReference type="PANTHER" id="PTHR30461:SF23">
    <property type="entry name" value="DNA RECOMBINASE-RELATED"/>
    <property type="match status" value="1"/>
</dbReference>
<accession>A0A8J3PAQ5</accession>
<keyword evidence="1" id="KW-0175">Coiled coil</keyword>
<dbReference type="GO" id="GO:0003677">
    <property type="term" value="F:DNA binding"/>
    <property type="evidence" value="ECO:0007669"/>
    <property type="project" value="InterPro"/>
</dbReference>
<dbReference type="Gene3D" id="3.40.50.1390">
    <property type="entry name" value="Resolvase, N-terminal catalytic domain"/>
    <property type="match status" value="1"/>
</dbReference>
<reference evidence="4 5" key="1">
    <citation type="submission" date="2021-01" db="EMBL/GenBank/DDBJ databases">
        <title>Whole genome shotgun sequence of Catellatospora coxensis NBRC 107359.</title>
        <authorList>
            <person name="Komaki H."/>
            <person name="Tamura T."/>
        </authorList>
    </citation>
    <scope>NUCLEOTIDE SEQUENCE [LARGE SCALE GENOMIC DNA]</scope>
    <source>
        <strain evidence="4 5">NBRC 107359</strain>
    </source>
</reference>
<gene>
    <name evidence="4" type="ORF">Cco03nite_47660</name>
</gene>
<dbReference type="CDD" id="cd00338">
    <property type="entry name" value="Ser_Recombinase"/>
    <property type="match status" value="1"/>
</dbReference>
<feature type="compositionally biased region" description="Basic residues" evidence="2">
    <location>
        <begin position="634"/>
        <end position="643"/>
    </location>
</feature>
<dbReference type="PROSITE" id="PS51737">
    <property type="entry name" value="RECOMBINASE_DNA_BIND"/>
    <property type="match status" value="1"/>
</dbReference>
<dbReference type="AlphaFoldDB" id="A0A8J3PAQ5"/>
<feature type="region of interest" description="Disordered" evidence="2">
    <location>
        <begin position="617"/>
        <end position="643"/>
    </location>
</feature>
<evidence type="ECO:0000313" key="4">
    <source>
        <dbReference type="EMBL" id="GIG08066.1"/>
    </source>
</evidence>
<dbReference type="Pfam" id="PF00239">
    <property type="entry name" value="Resolvase"/>
    <property type="match status" value="1"/>
</dbReference>
<dbReference type="InterPro" id="IPR038109">
    <property type="entry name" value="DNA_bind_recomb_sf"/>
</dbReference>
<evidence type="ECO:0000256" key="1">
    <source>
        <dbReference type="SAM" id="Coils"/>
    </source>
</evidence>
<dbReference type="Proteomes" id="UP000630887">
    <property type="component" value="Unassembled WGS sequence"/>
</dbReference>
<feature type="region of interest" description="Disordered" evidence="2">
    <location>
        <begin position="1"/>
        <end position="28"/>
    </location>
</feature>
<feature type="domain" description="Recombinase" evidence="3">
    <location>
        <begin position="216"/>
        <end position="369"/>
    </location>
</feature>
<dbReference type="EMBL" id="BONI01000042">
    <property type="protein sequence ID" value="GIG08066.1"/>
    <property type="molecule type" value="Genomic_DNA"/>
</dbReference>
<protein>
    <recommendedName>
        <fullName evidence="3">Recombinase domain-containing protein</fullName>
    </recommendedName>
</protein>
<feature type="coiled-coil region" evidence="1">
    <location>
        <begin position="473"/>
        <end position="532"/>
    </location>
</feature>
<dbReference type="InterPro" id="IPR006119">
    <property type="entry name" value="Resolv_N"/>
</dbReference>
<sequence length="643" mass="73046">MDSQPEDRRDLSPDLYGPGSGPQPTPWTSLSAINAGQVVHVALILRVSAKDLQNLQASLLRQIRSCEARLLPGMIIKYVYIDIESGRMDFEDRSQGTNDDLAHLDLPYQRDGGLHDMLEQAARKDRGFDMVICESADRLARLTYVNVKVEHELQRCGVELIAADEPQDSVGRKATKILLRRVKQAFGEMYAIQAMELAWEGTREHTMAGYNIGRAPYGYLPARERHPAPARAAQGATKTRLVADPQRGEVITEMFVLRVHDGMTFRQIAERFNADPDRYPPPVATREEGERRWRWPVVRDMLGNPKYTGHMVWNRSTYREGLTVRRKKRKKQLHPSQWVWSPQITHEPLIDLHTYRQAQMMESGRAGSRTGNEPNTHPATKHTYSLRSYVRCPECHRRMVGKDNNGRRYLTCRGPRNSDDQLTDRAPQHPGTVYIREESILAAVNDVINRRVFGPERAQLLAEQLAAAPAALHAQHLAALEAAQRRLADIERRQRSLTLDLEDADPADRAWRDQLRNRHRELETERLDVADRIGALQAKILDSPQQDTELLDTIPTTEINLAEMPIELQRQLYDALRLQVIMTSRTAATIKITLAGDGPAEAAIIARQDQQFAFDNADTAVDPHPHKRADAGRPRMRRGRCPS</sequence>
<evidence type="ECO:0000313" key="5">
    <source>
        <dbReference type="Proteomes" id="UP000630887"/>
    </source>
</evidence>
<feature type="compositionally biased region" description="Basic and acidic residues" evidence="2">
    <location>
        <begin position="1"/>
        <end position="12"/>
    </location>
</feature>
<name>A0A8J3PAQ5_9ACTN</name>
<dbReference type="InterPro" id="IPR011109">
    <property type="entry name" value="DNA_bind_recombinase_dom"/>
</dbReference>
<dbReference type="Pfam" id="PF07508">
    <property type="entry name" value="Recombinase"/>
    <property type="match status" value="1"/>
</dbReference>
<comment type="caution">
    <text evidence="4">The sequence shown here is derived from an EMBL/GenBank/DDBJ whole genome shotgun (WGS) entry which is preliminary data.</text>
</comment>
<evidence type="ECO:0000256" key="2">
    <source>
        <dbReference type="SAM" id="MobiDB-lite"/>
    </source>
</evidence>
<keyword evidence="5" id="KW-1185">Reference proteome</keyword>